<feature type="non-terminal residue" evidence="8">
    <location>
        <position position="282"/>
    </location>
</feature>
<dbReference type="InterPro" id="IPR033116">
    <property type="entry name" value="TRYPSIN_SER"/>
</dbReference>
<evidence type="ECO:0000313" key="8">
    <source>
        <dbReference type="EMBL" id="CAH2041744.1"/>
    </source>
</evidence>
<dbReference type="InterPro" id="IPR001314">
    <property type="entry name" value="Peptidase_S1A"/>
</dbReference>
<evidence type="ECO:0000256" key="6">
    <source>
        <dbReference type="RuleBase" id="RU363034"/>
    </source>
</evidence>
<evidence type="ECO:0000256" key="4">
    <source>
        <dbReference type="ARBA" id="ARBA00022825"/>
    </source>
</evidence>
<dbReference type="Gene3D" id="2.40.10.10">
    <property type="entry name" value="Trypsin-like serine proteases"/>
    <property type="match status" value="2"/>
</dbReference>
<keyword evidence="4 6" id="KW-0720">Serine protease</keyword>
<dbReference type="InterPro" id="IPR001254">
    <property type="entry name" value="Trypsin_dom"/>
</dbReference>
<gene>
    <name evidence="8" type="ORF">IPOD504_LOCUS3380</name>
</gene>
<evidence type="ECO:0000256" key="5">
    <source>
        <dbReference type="ARBA" id="ARBA00023157"/>
    </source>
</evidence>
<dbReference type="PROSITE" id="PS00134">
    <property type="entry name" value="TRYPSIN_HIS"/>
    <property type="match status" value="1"/>
</dbReference>
<dbReference type="EMBL" id="OW152825">
    <property type="protein sequence ID" value="CAH2041744.1"/>
    <property type="molecule type" value="Genomic_DNA"/>
</dbReference>
<organism evidence="8 9">
    <name type="scientific">Iphiclides podalirius</name>
    <name type="common">scarce swallowtail</name>
    <dbReference type="NCBI Taxonomy" id="110791"/>
    <lineage>
        <taxon>Eukaryota</taxon>
        <taxon>Metazoa</taxon>
        <taxon>Ecdysozoa</taxon>
        <taxon>Arthropoda</taxon>
        <taxon>Hexapoda</taxon>
        <taxon>Insecta</taxon>
        <taxon>Pterygota</taxon>
        <taxon>Neoptera</taxon>
        <taxon>Endopterygota</taxon>
        <taxon>Lepidoptera</taxon>
        <taxon>Glossata</taxon>
        <taxon>Ditrysia</taxon>
        <taxon>Papilionoidea</taxon>
        <taxon>Papilionidae</taxon>
        <taxon>Papilioninae</taxon>
        <taxon>Iphiclides</taxon>
    </lineage>
</organism>
<dbReference type="CDD" id="cd00190">
    <property type="entry name" value="Tryp_SPc"/>
    <property type="match status" value="1"/>
</dbReference>
<dbReference type="SMART" id="SM00020">
    <property type="entry name" value="Tryp_SPc"/>
    <property type="match status" value="1"/>
</dbReference>
<reference evidence="8" key="1">
    <citation type="submission" date="2022-03" db="EMBL/GenBank/DDBJ databases">
        <authorList>
            <person name="Martin H S."/>
        </authorList>
    </citation>
    <scope>NUCLEOTIDE SEQUENCE</scope>
</reference>
<feature type="domain" description="Peptidase S1" evidence="7">
    <location>
        <begin position="34"/>
        <end position="281"/>
    </location>
</feature>
<sequence length="282" mass="30105">MAFEQIFGLVAVIIVSTDGHPFVGHHKLDPSSRIIGGVAAPEGYAPHMAALVWGEAVKSLVCGGSIVTSTHVLTAAHCIDPMVVHGELLPSFRVVVGSNQWASSDNVAKVSRYINHPNWNPANIKNDIGVLFLAEELGLNDRVAVVPLSFDYVEGVVDSYVTGWGRVGVQIENDVVNLFPIPDDLQLLYVETISPQSCAMGLREASDKYGPAPPMDPKTEICTFHSVGHGMCNGDSGSAMVSKATGHQIGIVSWGFPCAVGAPDVFVRVSAFKEFLMPLLVK</sequence>
<dbReference type="PRINTS" id="PR00722">
    <property type="entry name" value="CHYMOTRYPSIN"/>
</dbReference>
<keyword evidence="5" id="KW-1015">Disulfide bond</keyword>
<comment type="similarity">
    <text evidence="1">Belongs to the peptidase S1 family.</text>
</comment>
<dbReference type="PANTHER" id="PTHR24276:SF98">
    <property type="entry name" value="FI18310P1-RELATED"/>
    <property type="match status" value="1"/>
</dbReference>
<protein>
    <recommendedName>
        <fullName evidence="7">Peptidase S1 domain-containing protein</fullName>
    </recommendedName>
</protein>
<keyword evidence="2 6" id="KW-0645">Protease</keyword>
<evidence type="ECO:0000256" key="3">
    <source>
        <dbReference type="ARBA" id="ARBA00022801"/>
    </source>
</evidence>
<proteinExistence type="inferred from homology"/>
<keyword evidence="9" id="KW-1185">Reference proteome</keyword>
<dbReference type="PROSITE" id="PS00135">
    <property type="entry name" value="TRYPSIN_SER"/>
    <property type="match status" value="1"/>
</dbReference>
<name>A0ABN8HZQ7_9NEOP</name>
<dbReference type="PROSITE" id="PS50240">
    <property type="entry name" value="TRYPSIN_DOM"/>
    <property type="match status" value="1"/>
</dbReference>
<dbReference type="Proteomes" id="UP000837857">
    <property type="component" value="Chromosome 13"/>
</dbReference>
<evidence type="ECO:0000259" key="7">
    <source>
        <dbReference type="PROSITE" id="PS50240"/>
    </source>
</evidence>
<dbReference type="SUPFAM" id="SSF50494">
    <property type="entry name" value="Trypsin-like serine proteases"/>
    <property type="match status" value="1"/>
</dbReference>
<keyword evidence="3 6" id="KW-0378">Hydrolase</keyword>
<dbReference type="Pfam" id="PF00089">
    <property type="entry name" value="Trypsin"/>
    <property type="match status" value="1"/>
</dbReference>
<accession>A0ABN8HZQ7</accession>
<evidence type="ECO:0000256" key="1">
    <source>
        <dbReference type="ARBA" id="ARBA00007664"/>
    </source>
</evidence>
<dbReference type="PANTHER" id="PTHR24276">
    <property type="entry name" value="POLYSERASE-RELATED"/>
    <property type="match status" value="1"/>
</dbReference>
<dbReference type="InterPro" id="IPR043504">
    <property type="entry name" value="Peptidase_S1_PA_chymotrypsin"/>
</dbReference>
<dbReference type="InterPro" id="IPR050430">
    <property type="entry name" value="Peptidase_S1"/>
</dbReference>
<evidence type="ECO:0000256" key="2">
    <source>
        <dbReference type="ARBA" id="ARBA00022670"/>
    </source>
</evidence>
<evidence type="ECO:0000313" key="9">
    <source>
        <dbReference type="Proteomes" id="UP000837857"/>
    </source>
</evidence>
<dbReference type="InterPro" id="IPR018114">
    <property type="entry name" value="TRYPSIN_HIS"/>
</dbReference>
<dbReference type="InterPro" id="IPR009003">
    <property type="entry name" value="Peptidase_S1_PA"/>
</dbReference>